<evidence type="ECO:0000313" key="2">
    <source>
        <dbReference type="EMBL" id="CNE09735.1"/>
    </source>
</evidence>
<dbReference type="Proteomes" id="UP000045824">
    <property type="component" value="Unassembled WGS sequence"/>
</dbReference>
<dbReference type="EMBL" id="CPYI01000001">
    <property type="protein sequence ID" value="CNE09735.1"/>
    <property type="molecule type" value="Genomic_DNA"/>
</dbReference>
<dbReference type="AlphaFoldDB" id="A0A0T9KL71"/>
<gene>
    <name evidence="2" type="ORF">ERS008491_00411</name>
</gene>
<dbReference type="Pfam" id="PF13175">
    <property type="entry name" value="AAA_15"/>
    <property type="match status" value="1"/>
</dbReference>
<feature type="domain" description="Endonuclease GajA/Old nuclease/RecF-like AAA" evidence="1">
    <location>
        <begin position="1"/>
        <end position="412"/>
    </location>
</feature>
<protein>
    <submittedName>
        <fullName evidence="2">Uncharacterized conserved protein</fullName>
    </submittedName>
</protein>
<dbReference type="InterPro" id="IPR014592">
    <property type="entry name" value="P-loop_UCP034888"/>
</dbReference>
<evidence type="ECO:0000313" key="3">
    <source>
        <dbReference type="Proteomes" id="UP000045824"/>
    </source>
</evidence>
<reference evidence="2 3" key="1">
    <citation type="submission" date="2015-03" db="EMBL/GenBank/DDBJ databases">
        <authorList>
            <person name="Murphy D."/>
        </authorList>
    </citation>
    <scope>NUCLEOTIDE SEQUENCE [LARGE SCALE GENOMIC DNA]</scope>
    <source>
        <strain evidence="2 3">FCF326</strain>
    </source>
</reference>
<dbReference type="PANTHER" id="PTHR43581">
    <property type="entry name" value="ATP/GTP PHOSPHATASE"/>
    <property type="match status" value="1"/>
</dbReference>
<proteinExistence type="predicted"/>
<dbReference type="Gene3D" id="3.40.50.300">
    <property type="entry name" value="P-loop containing nucleotide triphosphate hydrolases"/>
    <property type="match status" value="1"/>
</dbReference>
<accession>A0A0T9KL71</accession>
<sequence length="474" mass="53378">MLSKISMSNFKSFADKQELELAPITLIFGQNSSGKSTIIQSLLGMKQTLSSPHRQGEFIAIGPCVDLNSFSSIVHGHNVKNDIKLSFSFFSNLSGAGYTDIFSEAPFLAASDIRSIEFTYSHKEDGGIEDNTPSSYLKNFKYSVDTKGAKQNKLKVNISKGKLNYTNELLENYYGDSETITSLSEFISKRVDKSFRIEGAERIKSYIYKAISENTYKINKNISMPMTLAGTSFAEFSNEYLRRLSDEVIYEFNSVKYLGPLRTTPKRFYLSEVDSVFKMKGENNLGGELYMAGSKVISELNEWMKSFEIPYSLKVKNFGNELSGKVISIILKDLRNGTLVTPMDVGFGIGQVLPIITEAIVSNNNILCVEQPEIHLHPRLQAHLADLFIASVTAADGRLKNQWIIETHSESLMLRMQRRIREGKIKKELVKVYYVLSDESGSKILSLPLDDDGDFTEHWPNGFFEERLNEIFGG</sequence>
<dbReference type="SUPFAM" id="SSF52540">
    <property type="entry name" value="P-loop containing nucleoside triphosphate hydrolases"/>
    <property type="match status" value="1"/>
</dbReference>
<dbReference type="RefSeq" id="WP_050118226.1">
    <property type="nucleotide sequence ID" value="NZ_CAWMAB010000001.1"/>
</dbReference>
<dbReference type="PANTHER" id="PTHR43581:SF2">
    <property type="entry name" value="EXCINUCLEASE ATPASE SUBUNIT"/>
    <property type="match status" value="1"/>
</dbReference>
<dbReference type="InterPro" id="IPR041685">
    <property type="entry name" value="AAA_GajA/Old/RecF-like"/>
</dbReference>
<organism evidence="2 3">
    <name type="scientific">Yersinia kristensenii</name>
    <dbReference type="NCBI Taxonomy" id="28152"/>
    <lineage>
        <taxon>Bacteria</taxon>
        <taxon>Pseudomonadati</taxon>
        <taxon>Pseudomonadota</taxon>
        <taxon>Gammaproteobacteria</taxon>
        <taxon>Enterobacterales</taxon>
        <taxon>Yersiniaceae</taxon>
        <taxon>Yersinia</taxon>
    </lineage>
</organism>
<evidence type="ECO:0000259" key="1">
    <source>
        <dbReference type="Pfam" id="PF13175"/>
    </source>
</evidence>
<name>A0A0T9KL71_YERKR</name>
<dbReference type="PIRSF" id="PIRSF034888">
    <property type="entry name" value="P-loop_UCP034888"/>
    <property type="match status" value="1"/>
</dbReference>
<dbReference type="InterPro" id="IPR027417">
    <property type="entry name" value="P-loop_NTPase"/>
</dbReference>
<dbReference type="InterPro" id="IPR051396">
    <property type="entry name" value="Bact_Antivir_Def_Nuclease"/>
</dbReference>